<dbReference type="WBParaSite" id="nRc.2.0.1.t16874-RA">
    <property type="protein sequence ID" value="nRc.2.0.1.t16874-RA"/>
    <property type="gene ID" value="nRc.2.0.1.g16874"/>
</dbReference>
<proteinExistence type="predicted"/>
<organism evidence="1 2">
    <name type="scientific">Romanomermis culicivorax</name>
    <name type="common">Nematode worm</name>
    <dbReference type="NCBI Taxonomy" id="13658"/>
    <lineage>
        <taxon>Eukaryota</taxon>
        <taxon>Metazoa</taxon>
        <taxon>Ecdysozoa</taxon>
        <taxon>Nematoda</taxon>
        <taxon>Enoplea</taxon>
        <taxon>Dorylaimia</taxon>
        <taxon>Mermithida</taxon>
        <taxon>Mermithoidea</taxon>
        <taxon>Mermithidae</taxon>
        <taxon>Romanomermis</taxon>
    </lineage>
</organism>
<evidence type="ECO:0000313" key="2">
    <source>
        <dbReference type="WBParaSite" id="nRc.2.0.1.t16874-RA"/>
    </source>
</evidence>
<reference evidence="2" key="1">
    <citation type="submission" date="2022-11" db="UniProtKB">
        <authorList>
            <consortium name="WormBaseParasite"/>
        </authorList>
    </citation>
    <scope>IDENTIFICATION</scope>
</reference>
<protein>
    <submittedName>
        <fullName evidence="2">Uncharacterized protein</fullName>
    </submittedName>
</protein>
<accession>A0A915IU18</accession>
<name>A0A915IU18_ROMCU</name>
<keyword evidence="1" id="KW-1185">Reference proteome</keyword>
<sequence length="105" mass="11792">MPSTSTDYARFVIISANVESLLKEPGKISAWTQAVGKEVAEQKPVFAAIHLQGVKSSSDDVIDQLTRDLDSQPGFELFTHSRHFHDPNKLVMIYLSKVYISRIIM</sequence>
<dbReference type="Proteomes" id="UP000887565">
    <property type="component" value="Unplaced"/>
</dbReference>
<evidence type="ECO:0000313" key="1">
    <source>
        <dbReference type="Proteomes" id="UP000887565"/>
    </source>
</evidence>
<dbReference type="AlphaFoldDB" id="A0A915IU18"/>